<feature type="transmembrane region" description="Helical" evidence="1">
    <location>
        <begin position="31"/>
        <end position="51"/>
    </location>
</feature>
<reference evidence="2 3" key="1">
    <citation type="journal article" date="2015" name="Nature">
        <title>rRNA introns, odd ribosomes, and small enigmatic genomes across a large radiation of phyla.</title>
        <authorList>
            <person name="Brown C.T."/>
            <person name="Hug L.A."/>
            <person name="Thomas B.C."/>
            <person name="Sharon I."/>
            <person name="Castelle C.J."/>
            <person name="Singh A."/>
            <person name="Wilkins M.J."/>
            <person name="Williams K.H."/>
            <person name="Banfield J.F."/>
        </authorList>
    </citation>
    <scope>NUCLEOTIDE SEQUENCE [LARGE SCALE GENOMIC DNA]</scope>
</reference>
<keyword evidence="1" id="KW-0812">Transmembrane</keyword>
<name>A0A0G0NP38_9BACT</name>
<proteinExistence type="predicted"/>
<dbReference type="AlphaFoldDB" id="A0A0G0NP38"/>
<comment type="caution">
    <text evidence="2">The sequence shown here is derived from an EMBL/GenBank/DDBJ whole genome shotgun (WGS) entry which is preliminary data.</text>
</comment>
<feature type="transmembrane region" description="Helical" evidence="1">
    <location>
        <begin position="78"/>
        <end position="100"/>
    </location>
</feature>
<feature type="transmembrane region" description="Helical" evidence="1">
    <location>
        <begin position="112"/>
        <end position="131"/>
    </location>
</feature>
<evidence type="ECO:0000313" key="3">
    <source>
        <dbReference type="Proteomes" id="UP000034048"/>
    </source>
</evidence>
<sequence length="138" mass="16176">MLTKFLGYFNFKQAGWKDILASFFKLSFVKIFLIFTILCNLLLWLLSWLVVVNINQELSILHYNIIFGIDYIGNPYSIFWLPAFGLAIALVNILGSLWFFKREKLLAQMLMLSTLVFHIFLGLSLYSIYLINFVNIKF</sequence>
<gene>
    <name evidence="2" type="ORF">UT42_C0024G0002</name>
</gene>
<keyword evidence="1" id="KW-1133">Transmembrane helix</keyword>
<dbReference type="EMBL" id="LBWS01000024">
    <property type="protein sequence ID" value="KKR14571.1"/>
    <property type="molecule type" value="Genomic_DNA"/>
</dbReference>
<organism evidence="2 3">
    <name type="scientific">Candidatus Falkowbacteria bacterium GW2011_GWA2_39_24</name>
    <dbReference type="NCBI Taxonomy" id="1618634"/>
    <lineage>
        <taxon>Bacteria</taxon>
        <taxon>Candidatus Falkowiibacteriota</taxon>
    </lineage>
</organism>
<evidence type="ECO:0000256" key="1">
    <source>
        <dbReference type="SAM" id="Phobius"/>
    </source>
</evidence>
<dbReference type="Proteomes" id="UP000034048">
    <property type="component" value="Unassembled WGS sequence"/>
</dbReference>
<evidence type="ECO:0000313" key="2">
    <source>
        <dbReference type="EMBL" id="KKR14571.1"/>
    </source>
</evidence>
<keyword evidence="1" id="KW-0472">Membrane</keyword>
<protein>
    <submittedName>
        <fullName evidence="2">Uncharacterized protein</fullName>
    </submittedName>
</protein>
<accession>A0A0G0NP38</accession>